<evidence type="ECO:0000313" key="3">
    <source>
        <dbReference type="Proteomes" id="UP001079430"/>
    </source>
</evidence>
<dbReference type="EMBL" id="JAPVOI010000005">
    <property type="protein sequence ID" value="MCZ4093104.1"/>
    <property type="molecule type" value="Genomic_DNA"/>
</dbReference>
<sequence>MVLLLTGQLILTGNVLGGDAHVITMEGVGLAIPSFELKFMLTREGFAELSSSNPGGNSHALADRTCAKNASPSTLGKAAHQIVEGTLTTQRRSSRVAPSTRRERL</sequence>
<keyword evidence="3" id="KW-1185">Reference proteome</keyword>
<organism evidence="2 3">
    <name type="scientific">Sinorhizobium psoraleae</name>
    <dbReference type="NCBI Taxonomy" id="520838"/>
    <lineage>
        <taxon>Bacteria</taxon>
        <taxon>Pseudomonadati</taxon>
        <taxon>Pseudomonadota</taxon>
        <taxon>Alphaproteobacteria</taxon>
        <taxon>Hyphomicrobiales</taxon>
        <taxon>Rhizobiaceae</taxon>
        <taxon>Sinorhizobium/Ensifer group</taxon>
        <taxon>Sinorhizobium</taxon>
    </lineage>
</organism>
<proteinExistence type="predicted"/>
<comment type="caution">
    <text evidence="2">The sequence shown here is derived from an EMBL/GenBank/DDBJ whole genome shotgun (WGS) entry which is preliminary data.</text>
</comment>
<dbReference type="RefSeq" id="WP_269285618.1">
    <property type="nucleotide sequence ID" value="NZ_JAPVOI010000005.1"/>
</dbReference>
<reference evidence="2" key="1">
    <citation type="submission" date="2022-10" db="EMBL/GenBank/DDBJ databases">
        <title>Whole genome sequencing of three plant growth promoting bacteria isolated from Vachellia tortilis subsp. raddiana in Morocco.</title>
        <authorList>
            <person name="Hnini M."/>
            <person name="Zouagui R."/>
            <person name="Zouagui H."/>
            <person name="Chemao Elfihri M.-W."/>
            <person name="Ibrahimi A."/>
            <person name="Sbabou L."/>
            <person name="Aurag J."/>
        </authorList>
    </citation>
    <scope>NUCLEOTIDE SEQUENCE</scope>
    <source>
        <strain evidence="2">LMR678</strain>
    </source>
</reference>
<dbReference type="Proteomes" id="UP001079430">
    <property type="component" value="Unassembled WGS sequence"/>
</dbReference>
<evidence type="ECO:0000256" key="1">
    <source>
        <dbReference type="SAM" id="MobiDB-lite"/>
    </source>
</evidence>
<feature type="region of interest" description="Disordered" evidence="1">
    <location>
        <begin position="50"/>
        <end position="105"/>
    </location>
</feature>
<protein>
    <submittedName>
        <fullName evidence="2">Uncharacterized protein</fullName>
    </submittedName>
</protein>
<gene>
    <name evidence="2" type="ORF">O3W52_24560</name>
</gene>
<name>A0ABT4KMF7_9HYPH</name>
<evidence type="ECO:0000313" key="2">
    <source>
        <dbReference type="EMBL" id="MCZ4093104.1"/>
    </source>
</evidence>
<accession>A0ABT4KMF7</accession>